<dbReference type="EMBL" id="BRVO01000002">
    <property type="protein sequence ID" value="GLB49453.1"/>
    <property type="molecule type" value="Genomic_DNA"/>
</dbReference>
<protein>
    <recommendedName>
        <fullName evidence="4">Tyr recombinase domain-containing protein</fullName>
    </recommendedName>
</protein>
<comment type="caution">
    <text evidence="2">The sequence shown here is derived from an EMBL/GenBank/DDBJ whole genome shotgun (WGS) entry which is preliminary data.</text>
</comment>
<evidence type="ECO:0008006" key="4">
    <source>
        <dbReference type="Google" id="ProtNLM"/>
    </source>
</evidence>
<keyword evidence="3" id="KW-1185">Reference proteome</keyword>
<dbReference type="InterPro" id="IPR013762">
    <property type="entry name" value="Integrase-like_cat_sf"/>
</dbReference>
<evidence type="ECO:0000313" key="3">
    <source>
        <dbReference type="Proteomes" id="UP001143543"/>
    </source>
</evidence>
<keyword evidence="1" id="KW-0233">DNA recombination</keyword>
<dbReference type="Proteomes" id="UP001143543">
    <property type="component" value="Unassembled WGS sequence"/>
</dbReference>
<organism evidence="2 3">
    <name type="scientific">Neptunitalea lumnitzerae</name>
    <dbReference type="NCBI Taxonomy" id="2965509"/>
    <lineage>
        <taxon>Bacteria</taxon>
        <taxon>Pseudomonadati</taxon>
        <taxon>Bacteroidota</taxon>
        <taxon>Flavobacteriia</taxon>
        <taxon>Flavobacteriales</taxon>
        <taxon>Flavobacteriaceae</taxon>
        <taxon>Neptunitalea</taxon>
    </lineage>
</organism>
<evidence type="ECO:0000313" key="2">
    <source>
        <dbReference type="EMBL" id="GLB49453.1"/>
    </source>
</evidence>
<dbReference type="InterPro" id="IPR011010">
    <property type="entry name" value="DNA_brk_join_enz"/>
</dbReference>
<dbReference type="SUPFAM" id="SSF56349">
    <property type="entry name" value="DNA breaking-rejoining enzymes"/>
    <property type="match status" value="1"/>
</dbReference>
<reference evidence="2" key="1">
    <citation type="submission" date="2022-07" db="EMBL/GenBank/DDBJ databases">
        <title>Taxonomy of Novel Oxalotrophic and Methylotrophic Bacteria.</title>
        <authorList>
            <person name="Sahin N."/>
            <person name="Tani A."/>
        </authorList>
    </citation>
    <scope>NUCLEOTIDE SEQUENCE</scope>
    <source>
        <strain evidence="2">Y10</strain>
    </source>
</reference>
<accession>A0ABQ5MJ75</accession>
<evidence type="ECO:0000256" key="1">
    <source>
        <dbReference type="ARBA" id="ARBA00023172"/>
    </source>
</evidence>
<sequence length="121" mass="14390">MERDPFYNYKAQFKPVEREFLTQEEIMILYEKDLHFDRLRIVRDMFLFSCYTGLAYADVKKLTNDDIIKGIDGYQWIKTKRTKTDSVSSIPLLPMAMETLDKYQDHPEVKRGPYILPVLSN</sequence>
<gene>
    <name evidence="2" type="ORF">Y10_18210</name>
</gene>
<name>A0ABQ5MJ75_9FLAO</name>
<dbReference type="Gene3D" id="1.10.443.10">
    <property type="entry name" value="Intergrase catalytic core"/>
    <property type="match status" value="1"/>
</dbReference>
<proteinExistence type="predicted"/>